<dbReference type="SUPFAM" id="SSF56954">
    <property type="entry name" value="Outer membrane efflux proteins (OEP)"/>
    <property type="match status" value="1"/>
</dbReference>
<dbReference type="GO" id="GO:0009279">
    <property type="term" value="C:cell outer membrane"/>
    <property type="evidence" value="ECO:0007669"/>
    <property type="project" value="UniProtKB-SubCell"/>
</dbReference>
<keyword evidence="3" id="KW-0813">Transport</keyword>
<organism evidence="8 9">
    <name type="scientific">Candidatus Taenaricola geysiri</name>
    <dbReference type="NCBI Taxonomy" id="1974752"/>
    <lineage>
        <taxon>Bacteria</taxon>
        <taxon>Pseudomonadati</taxon>
        <taxon>Candidatus Omnitrophota</taxon>
        <taxon>Candidatus Taenaricola</taxon>
    </lineage>
</organism>
<sequence>MKKIILFFIVFLMITGSSCNLRAEEVLLNIDEAVGLALRQNRDILLKAEDVKIAQSKISEAQAGFFPTLDFTASRVSTMDYYAKSIPETKTQTTLKQYIYKGGKTVASVSRDKYSLKAQEALLDKTKLETVLNVKKAFYTLLLALDYVRLNAAILTNSTEHLIMLKKRYDKGETSRQDILNVQSSLANAKEAYRASLNQVASGQELLNNILYLDKDAKIIPEGEFIYDEKEFAFDKAFLKAIQDRPEIKQYTAQEQADKKSIEVAKASARPSVYASWDYYSRSNASLTFTPGKGWQDYSVVGITFSWPVFDGWATKAKVDQAIADLKQTQLFKDKTVKDIALELKQAYLDLKGSFVKIDASKAEVDLYRDTFQTAKDKYKVGMLSSLDLDDISLGYRVSIFNYKQALYDYTIASESFVKATGGIQ</sequence>
<gene>
    <name evidence="8" type="ORF">COW11_05585</name>
</gene>
<evidence type="ECO:0008006" key="10">
    <source>
        <dbReference type="Google" id="ProtNLM"/>
    </source>
</evidence>
<dbReference type="AlphaFoldDB" id="A0A2J0LIY7"/>
<protein>
    <recommendedName>
        <fullName evidence="10">TolC family protein</fullName>
    </recommendedName>
</protein>
<evidence type="ECO:0000256" key="3">
    <source>
        <dbReference type="ARBA" id="ARBA00022448"/>
    </source>
</evidence>
<name>A0A2J0LIY7_9BACT</name>
<dbReference type="Pfam" id="PF02321">
    <property type="entry name" value="OEP"/>
    <property type="match status" value="2"/>
</dbReference>
<reference evidence="8 9" key="1">
    <citation type="submission" date="2017-09" db="EMBL/GenBank/DDBJ databases">
        <title>Depth-based differentiation of microbial function through sediment-hosted aquifers and enrichment of novel symbionts in the deep terrestrial subsurface.</title>
        <authorList>
            <person name="Probst A.J."/>
            <person name="Ladd B."/>
            <person name="Jarett J.K."/>
            <person name="Geller-Mcgrath D.E."/>
            <person name="Sieber C.M."/>
            <person name="Emerson J.B."/>
            <person name="Anantharaman K."/>
            <person name="Thomas B.C."/>
            <person name="Malmstrom R."/>
            <person name="Stieglmeier M."/>
            <person name="Klingl A."/>
            <person name="Woyke T."/>
            <person name="Ryan C.M."/>
            <person name="Banfield J.F."/>
        </authorList>
    </citation>
    <scope>NUCLEOTIDE SEQUENCE [LARGE SCALE GENOMIC DNA]</scope>
    <source>
        <strain evidence="8">CG12_big_fil_rev_8_21_14_0_65_43_15</strain>
    </source>
</reference>
<dbReference type="PANTHER" id="PTHR30026">
    <property type="entry name" value="OUTER MEMBRANE PROTEIN TOLC"/>
    <property type="match status" value="1"/>
</dbReference>
<proteinExistence type="inferred from homology"/>
<dbReference type="InterPro" id="IPR051906">
    <property type="entry name" value="TolC-like"/>
</dbReference>
<keyword evidence="5" id="KW-0812">Transmembrane</keyword>
<accession>A0A2J0LIY7</accession>
<dbReference type="Gene3D" id="1.20.1600.10">
    <property type="entry name" value="Outer membrane efflux proteins (OEP)"/>
    <property type="match status" value="1"/>
</dbReference>
<evidence type="ECO:0000313" key="8">
    <source>
        <dbReference type="EMBL" id="PIW66000.1"/>
    </source>
</evidence>
<dbReference type="GO" id="GO:1990281">
    <property type="term" value="C:efflux pump complex"/>
    <property type="evidence" value="ECO:0007669"/>
    <property type="project" value="TreeGrafter"/>
</dbReference>
<dbReference type="GO" id="GO:0015562">
    <property type="term" value="F:efflux transmembrane transporter activity"/>
    <property type="evidence" value="ECO:0007669"/>
    <property type="project" value="InterPro"/>
</dbReference>
<dbReference type="GO" id="GO:0015288">
    <property type="term" value="F:porin activity"/>
    <property type="evidence" value="ECO:0007669"/>
    <property type="project" value="TreeGrafter"/>
</dbReference>
<evidence type="ECO:0000256" key="7">
    <source>
        <dbReference type="ARBA" id="ARBA00023237"/>
    </source>
</evidence>
<dbReference type="InterPro" id="IPR003423">
    <property type="entry name" value="OMP_efflux"/>
</dbReference>
<evidence type="ECO:0000256" key="1">
    <source>
        <dbReference type="ARBA" id="ARBA00004442"/>
    </source>
</evidence>
<evidence type="ECO:0000256" key="4">
    <source>
        <dbReference type="ARBA" id="ARBA00022452"/>
    </source>
</evidence>
<evidence type="ECO:0000256" key="2">
    <source>
        <dbReference type="ARBA" id="ARBA00007613"/>
    </source>
</evidence>
<keyword evidence="6" id="KW-0472">Membrane</keyword>
<comment type="similarity">
    <text evidence="2">Belongs to the outer membrane factor (OMF) (TC 1.B.17) family.</text>
</comment>
<evidence type="ECO:0000256" key="6">
    <source>
        <dbReference type="ARBA" id="ARBA00023136"/>
    </source>
</evidence>
<evidence type="ECO:0000313" key="9">
    <source>
        <dbReference type="Proteomes" id="UP000231267"/>
    </source>
</evidence>
<dbReference type="Proteomes" id="UP000231267">
    <property type="component" value="Unassembled WGS sequence"/>
</dbReference>
<evidence type="ECO:0000256" key="5">
    <source>
        <dbReference type="ARBA" id="ARBA00022692"/>
    </source>
</evidence>
<dbReference type="EMBL" id="PFGP01000125">
    <property type="protein sequence ID" value="PIW66000.1"/>
    <property type="molecule type" value="Genomic_DNA"/>
</dbReference>
<keyword evidence="7" id="KW-0998">Cell outer membrane</keyword>
<dbReference type="PROSITE" id="PS51257">
    <property type="entry name" value="PROKAR_LIPOPROTEIN"/>
    <property type="match status" value="1"/>
</dbReference>
<keyword evidence="4" id="KW-1134">Transmembrane beta strand</keyword>
<comment type="subcellular location">
    <subcellularLocation>
        <location evidence="1">Cell outer membrane</location>
    </subcellularLocation>
</comment>
<comment type="caution">
    <text evidence="8">The sequence shown here is derived from an EMBL/GenBank/DDBJ whole genome shotgun (WGS) entry which is preliminary data.</text>
</comment>
<dbReference type="PANTHER" id="PTHR30026:SF20">
    <property type="entry name" value="OUTER MEMBRANE PROTEIN TOLC"/>
    <property type="match status" value="1"/>
</dbReference>